<dbReference type="GeneID" id="117640032"/>
<reference evidence="2" key="3">
    <citation type="submission" date="2025-08" db="UniProtKB">
        <authorList>
            <consortium name="RefSeq"/>
        </authorList>
    </citation>
    <scope>IDENTIFICATION</scope>
</reference>
<evidence type="ECO:0000313" key="1">
    <source>
        <dbReference type="Proteomes" id="UP000515158"/>
    </source>
</evidence>
<organism evidence="2">
    <name type="scientific">Thrips palmi</name>
    <name type="common">Melon thrips</name>
    <dbReference type="NCBI Taxonomy" id="161013"/>
    <lineage>
        <taxon>Eukaryota</taxon>
        <taxon>Metazoa</taxon>
        <taxon>Ecdysozoa</taxon>
        <taxon>Arthropoda</taxon>
        <taxon>Hexapoda</taxon>
        <taxon>Insecta</taxon>
        <taxon>Pterygota</taxon>
        <taxon>Neoptera</taxon>
        <taxon>Paraneoptera</taxon>
        <taxon>Thysanoptera</taxon>
        <taxon>Terebrantia</taxon>
        <taxon>Thripoidea</taxon>
        <taxon>Thripidae</taxon>
        <taxon>Thrips</taxon>
    </lineage>
</organism>
<evidence type="ECO:0000313" key="2">
    <source>
        <dbReference type="RefSeq" id="XP_034232113.1"/>
    </source>
</evidence>
<gene>
    <name evidence="2" type="primary">LOC117640032</name>
</gene>
<name>A0A6P8XYC6_THRPL</name>
<keyword evidence="1" id="KW-1185">Reference proteome</keyword>
<accession>A0A6P8XYC6</accession>
<dbReference type="RefSeq" id="XP_034232113.1">
    <property type="nucleotide sequence ID" value="XM_034376222.1"/>
</dbReference>
<dbReference type="InParanoid" id="A0A6P8XYC6"/>
<proteinExistence type="predicted"/>
<dbReference type="Proteomes" id="UP000515158">
    <property type="component" value="Unplaced"/>
</dbReference>
<sequence length="226" mass="25175">MVRVCEREGPCSHFCERFISSSRFNGRDFGPHSRMWPLRTPVLKITSSPIVLILALFAGHAAGDAFTPLQALHANPGDMVTCKMGPVAHWLLASNRPGYFINVQPGSPSFEVKEVHFSEAGGKSDIRKCRNLGPGLFGAWAVARARLPHLDRSVYYHLLRCNCEHYVKAWAGMPLCSNQAAMCPCHKCRQYLTALPMARTSESLTSRRGLFGTVSKLFGHFKARRM</sequence>
<reference evidence="2" key="2">
    <citation type="journal article" date="2018" name="Proc. Natl. Acad. Sci. U.S.A.">
        <title>Phylogenomics and the evolution of hemipteroid insects.</title>
        <authorList>
            <person name="Johnson K.P."/>
            <person name="Dietrich C.H."/>
            <person name="Friedrich F."/>
            <person name="Beutel R.G."/>
            <person name="Wipfler B."/>
            <person name="Peters R.S."/>
            <person name="Allen J.M."/>
            <person name="Petersen M."/>
            <person name="Donath A."/>
            <person name="Walden K.K."/>
            <person name="Kozlov A.M."/>
            <person name="Podsiadlowski L."/>
            <person name="Mayer C."/>
            <person name="Meusemann K."/>
            <person name="Vasilikopoulos A."/>
            <person name="Waterhouse R.M."/>
            <person name="Cameron S.L."/>
            <person name="Weirauch C."/>
            <person name="Swanson D.R."/>
            <person name="Percy D.M."/>
            <person name="Hardy N.B."/>
            <person name="Terry I."/>
            <person name="Liu S."/>
            <person name="Zhou X."/>
            <person name="Misof B."/>
            <person name="Robertson H.M."/>
            <person name="Yoshizawa K."/>
        </authorList>
    </citation>
    <scope>NUCLEOTIDE SEQUENCE</scope>
</reference>
<reference evidence="2" key="1">
    <citation type="journal article" date="2014" name="Science">
        <title>Phylogenomics resolves the timing and pattern of insect evolution.</title>
        <authorList>
            <person name="Misof B."/>
            <person name="Liu S."/>
            <person name="Meusemann K."/>
            <person name="Peters R.S."/>
            <person name="Donath A."/>
            <person name="Mayer C."/>
            <person name="Frandsen P.B."/>
            <person name="Ware J."/>
            <person name="Flouri T."/>
            <person name="Beutel R.G."/>
            <person name="Niehuis O."/>
            <person name="Petersen M."/>
            <person name="Izquierdo-Carrasco F."/>
            <person name="Wappler T."/>
            <person name="Rust J."/>
            <person name="Aberer A.J."/>
            <person name="Aspock U."/>
            <person name="Aspock H."/>
            <person name="Bartel D."/>
            <person name="Blanke A."/>
            <person name="Berger S."/>
            <person name="Bohm A."/>
            <person name="Buckley T.R."/>
            <person name="Calcott B."/>
            <person name="Chen J."/>
            <person name="Friedrich F."/>
            <person name="Fukui M."/>
            <person name="Fujita M."/>
            <person name="Greve C."/>
            <person name="Grobe P."/>
            <person name="Gu S."/>
            <person name="Huang Y."/>
            <person name="Jermiin L.S."/>
            <person name="Kawahara A.Y."/>
            <person name="Krogmann L."/>
            <person name="Kubiak M."/>
            <person name="Lanfear R."/>
            <person name="Letsch H."/>
            <person name="Li Y."/>
            <person name="Li Z."/>
            <person name="Li J."/>
            <person name="Lu H."/>
            <person name="Machida R."/>
            <person name="Mashimo Y."/>
            <person name="Kapli P."/>
            <person name="McKenna D.D."/>
            <person name="Meng G."/>
            <person name="Nakagaki Y."/>
            <person name="Navarrete-Heredia J.L."/>
            <person name="Ott M."/>
            <person name="Ou Y."/>
            <person name="Pass G."/>
            <person name="Podsiadlowski L."/>
            <person name="Pohl H."/>
            <person name="von Reumont B.M."/>
            <person name="Schutte K."/>
            <person name="Sekiya K."/>
            <person name="Shimizu S."/>
            <person name="Slipinski A."/>
            <person name="Stamatakis A."/>
            <person name="Song W."/>
            <person name="Su X."/>
            <person name="Szucsich N.U."/>
            <person name="Tan M."/>
            <person name="Tan X."/>
            <person name="Tang M."/>
            <person name="Tang J."/>
            <person name="Timelthaler G."/>
            <person name="Tomizuka S."/>
            <person name="Trautwein M."/>
            <person name="Tong X."/>
            <person name="Uchifune T."/>
            <person name="Walzl M.G."/>
            <person name="Wiegmann B.M."/>
            <person name="Wilbrandt J."/>
            <person name="Wipfler B."/>
            <person name="Wong T.K."/>
            <person name="Wu Q."/>
            <person name="Wu G."/>
            <person name="Xie Y."/>
            <person name="Yang S."/>
            <person name="Yang Q."/>
            <person name="Yeates D.K."/>
            <person name="Yoshizawa K."/>
            <person name="Zhang Q."/>
            <person name="Zhang R."/>
            <person name="Zhang W."/>
            <person name="Zhang Y."/>
            <person name="Zhao J."/>
            <person name="Zhou C."/>
            <person name="Zhou L."/>
            <person name="Ziesmann T."/>
            <person name="Zou S."/>
            <person name="Li Y."/>
            <person name="Xu X."/>
            <person name="Zhang Y."/>
            <person name="Yang H."/>
            <person name="Wang J."/>
            <person name="Wang J."/>
            <person name="Kjer K.M."/>
            <person name="Zhou X."/>
        </authorList>
    </citation>
    <scope>NUCLEOTIDE SEQUENCE</scope>
</reference>
<protein>
    <submittedName>
        <fullName evidence="2">Uncharacterized protein LOC117640032</fullName>
    </submittedName>
</protein>
<dbReference type="AlphaFoldDB" id="A0A6P8XYC6"/>
<dbReference type="OrthoDB" id="6709425at2759"/>
<dbReference type="KEGG" id="tpal:117640032"/>